<protein>
    <submittedName>
        <fullName evidence="2">Uncharacterized protein</fullName>
    </submittedName>
</protein>
<evidence type="ECO:0000313" key="2">
    <source>
        <dbReference type="EMBL" id="KKM06400.1"/>
    </source>
</evidence>
<comment type="caution">
    <text evidence="2">The sequence shown here is derived from an EMBL/GenBank/DDBJ whole genome shotgun (WGS) entry which is preliminary data.</text>
</comment>
<accession>A0A0F9H5S7</accession>
<feature type="region of interest" description="Disordered" evidence="1">
    <location>
        <begin position="1"/>
        <end position="25"/>
    </location>
</feature>
<dbReference type="AlphaFoldDB" id="A0A0F9H5S7"/>
<proteinExistence type="predicted"/>
<dbReference type="EMBL" id="LAZR01016002">
    <property type="protein sequence ID" value="KKM06400.1"/>
    <property type="molecule type" value="Genomic_DNA"/>
</dbReference>
<gene>
    <name evidence="2" type="ORF">LCGC14_1744340</name>
</gene>
<name>A0A0F9H5S7_9ZZZZ</name>
<organism evidence="2">
    <name type="scientific">marine sediment metagenome</name>
    <dbReference type="NCBI Taxonomy" id="412755"/>
    <lineage>
        <taxon>unclassified sequences</taxon>
        <taxon>metagenomes</taxon>
        <taxon>ecological metagenomes</taxon>
    </lineage>
</organism>
<feature type="compositionally biased region" description="Basic and acidic residues" evidence="1">
    <location>
        <begin position="8"/>
        <end position="19"/>
    </location>
</feature>
<feature type="non-terminal residue" evidence="2">
    <location>
        <position position="45"/>
    </location>
</feature>
<reference evidence="2" key="1">
    <citation type="journal article" date="2015" name="Nature">
        <title>Complex archaea that bridge the gap between prokaryotes and eukaryotes.</title>
        <authorList>
            <person name="Spang A."/>
            <person name="Saw J.H."/>
            <person name="Jorgensen S.L."/>
            <person name="Zaremba-Niedzwiedzka K."/>
            <person name="Martijn J."/>
            <person name="Lind A.E."/>
            <person name="van Eijk R."/>
            <person name="Schleper C."/>
            <person name="Guy L."/>
            <person name="Ettema T.J."/>
        </authorList>
    </citation>
    <scope>NUCLEOTIDE SEQUENCE</scope>
</reference>
<sequence length="45" mass="4850">MSKSLLPGHEKPNLTEDGRIAGVIDPTDRQDAATKEYVDIAVANL</sequence>
<evidence type="ECO:0000256" key="1">
    <source>
        <dbReference type="SAM" id="MobiDB-lite"/>
    </source>
</evidence>